<name>A0A553IHW6_ACHLA</name>
<dbReference type="OMA" id="KYGVMST"/>
<dbReference type="InterPro" id="IPR005243">
    <property type="entry name" value="THIRX-like_proc"/>
</dbReference>
<dbReference type="InterPro" id="IPR036249">
    <property type="entry name" value="Thioredoxin-like_sf"/>
</dbReference>
<evidence type="ECO:0000259" key="1">
    <source>
        <dbReference type="Pfam" id="PF13192"/>
    </source>
</evidence>
<organism evidence="2 3">
    <name type="scientific">Acholeplasma laidlawii</name>
    <dbReference type="NCBI Taxonomy" id="2148"/>
    <lineage>
        <taxon>Bacteria</taxon>
        <taxon>Bacillati</taxon>
        <taxon>Mycoplasmatota</taxon>
        <taxon>Mollicutes</taxon>
        <taxon>Acholeplasmatales</taxon>
        <taxon>Acholeplasmataceae</taxon>
        <taxon>Acholeplasma</taxon>
    </lineage>
</organism>
<dbReference type="SUPFAM" id="SSF52833">
    <property type="entry name" value="Thioredoxin-like"/>
    <property type="match status" value="1"/>
</dbReference>
<sequence>MEEIKMKIQALGGCCKKSMQNYQNTMDAAKECGIEESVEQISDTNEILKLGVMATPGLVIDGKVVSSGKLLSVGQIVELINKHKA</sequence>
<dbReference type="EMBL" id="VKID01000001">
    <property type="protein sequence ID" value="TRX99800.1"/>
    <property type="molecule type" value="Genomic_DNA"/>
</dbReference>
<dbReference type="Pfam" id="PF13192">
    <property type="entry name" value="Thioredoxin_3"/>
    <property type="match status" value="1"/>
</dbReference>
<dbReference type="Gene3D" id="3.40.30.10">
    <property type="entry name" value="Glutaredoxin"/>
    <property type="match status" value="1"/>
</dbReference>
<dbReference type="PANTHER" id="PTHR36450">
    <property type="entry name" value="THIOREDOXIN"/>
    <property type="match status" value="1"/>
</dbReference>
<feature type="domain" description="Thioredoxin-like fold" evidence="1">
    <location>
        <begin position="6"/>
        <end position="80"/>
    </location>
</feature>
<gene>
    <name evidence="2" type="ORF">FNV44_01825</name>
</gene>
<dbReference type="AlphaFoldDB" id="A0A553IHW6"/>
<dbReference type="InterPro" id="IPR012336">
    <property type="entry name" value="Thioredoxin-like_fold"/>
</dbReference>
<comment type="caution">
    <text evidence="2">The sequence shown here is derived from an EMBL/GenBank/DDBJ whole genome shotgun (WGS) entry which is preliminary data.</text>
</comment>
<protein>
    <submittedName>
        <fullName evidence="2">Thioredoxin family protein</fullName>
    </submittedName>
</protein>
<dbReference type="NCBIfam" id="TIGR00412">
    <property type="entry name" value="redox_disulf_2"/>
    <property type="match status" value="1"/>
</dbReference>
<accession>A0A553IHW6</accession>
<proteinExistence type="predicted"/>
<dbReference type="Proteomes" id="UP000315938">
    <property type="component" value="Unassembled WGS sequence"/>
</dbReference>
<dbReference type="PANTHER" id="PTHR36450:SF1">
    <property type="entry name" value="THIOREDOXIN"/>
    <property type="match status" value="1"/>
</dbReference>
<evidence type="ECO:0000313" key="3">
    <source>
        <dbReference type="Proteomes" id="UP000315938"/>
    </source>
</evidence>
<reference evidence="2 3" key="1">
    <citation type="submission" date="2019-07" db="EMBL/GenBank/DDBJ databases">
        <title>Genome sequence of Acholeplasma laidlawii strain with increased resistance to erythromycin.</title>
        <authorList>
            <person name="Medvedeva E.S."/>
            <person name="Baranova N.B."/>
            <person name="Siniagina M.N."/>
            <person name="Mouzykantov A."/>
            <person name="Chernova O.A."/>
            <person name="Chernov V.M."/>
        </authorList>
    </citation>
    <scope>NUCLEOTIDE SEQUENCE [LARGE SCALE GENOMIC DNA]</scope>
    <source>
        <strain evidence="2 3">PG8REry</strain>
    </source>
</reference>
<evidence type="ECO:0000313" key="2">
    <source>
        <dbReference type="EMBL" id="TRX99800.1"/>
    </source>
</evidence>